<organism evidence="2 3">
    <name type="scientific">Allokutzneria albata</name>
    <name type="common">Kibdelosporangium albatum</name>
    <dbReference type="NCBI Taxonomy" id="211114"/>
    <lineage>
        <taxon>Bacteria</taxon>
        <taxon>Bacillati</taxon>
        <taxon>Actinomycetota</taxon>
        <taxon>Actinomycetes</taxon>
        <taxon>Pseudonocardiales</taxon>
        <taxon>Pseudonocardiaceae</taxon>
        <taxon>Allokutzneria</taxon>
    </lineage>
</organism>
<accession>A0A1G9S4Y8</accession>
<feature type="transmembrane region" description="Helical" evidence="1">
    <location>
        <begin position="38"/>
        <end position="55"/>
    </location>
</feature>
<keyword evidence="1" id="KW-1133">Transmembrane helix</keyword>
<dbReference type="AlphaFoldDB" id="A0A1G9S4Y8"/>
<dbReference type="Proteomes" id="UP000183376">
    <property type="component" value="Chromosome I"/>
</dbReference>
<name>A0A1G9S4Y8_ALLAB</name>
<protein>
    <submittedName>
        <fullName evidence="2">Uncharacterized protein</fullName>
    </submittedName>
</protein>
<evidence type="ECO:0000313" key="3">
    <source>
        <dbReference type="Proteomes" id="UP000183376"/>
    </source>
</evidence>
<keyword evidence="1" id="KW-0812">Transmembrane</keyword>
<keyword evidence="3" id="KW-1185">Reference proteome</keyword>
<gene>
    <name evidence="2" type="ORF">SAMN04489726_0885</name>
</gene>
<dbReference type="RefSeq" id="WP_030430756.1">
    <property type="nucleotide sequence ID" value="NZ_JOEF01000015.1"/>
</dbReference>
<evidence type="ECO:0000256" key="1">
    <source>
        <dbReference type="SAM" id="Phobius"/>
    </source>
</evidence>
<keyword evidence="1" id="KW-0472">Membrane</keyword>
<dbReference type="EMBL" id="LT629701">
    <property type="protein sequence ID" value="SDM30377.1"/>
    <property type="molecule type" value="Genomic_DNA"/>
</dbReference>
<reference evidence="2 3" key="1">
    <citation type="submission" date="2016-10" db="EMBL/GenBank/DDBJ databases">
        <authorList>
            <person name="de Groot N.N."/>
        </authorList>
    </citation>
    <scope>NUCLEOTIDE SEQUENCE [LARGE SCALE GENOMIC DNA]</scope>
    <source>
        <strain evidence="2 3">DSM 44149</strain>
    </source>
</reference>
<evidence type="ECO:0000313" key="2">
    <source>
        <dbReference type="EMBL" id="SDM30377.1"/>
    </source>
</evidence>
<sequence length="153" mass="16331">MSKREGISPGAFLSGLGLVCVLLSYSRAEAGNTSEAVGYGIYAATCFLLLYAFVVPAKCGVITTKGGSCGHPAKGVLLGCRHIGYHRLAKLKARFGLHPVVPATRTTRSAAAPVERVVAVERNWREWVIFWVPVASFVVATVSMTTDVMGLFD</sequence>
<proteinExistence type="predicted"/>
<feature type="transmembrane region" description="Helical" evidence="1">
    <location>
        <begin position="128"/>
        <end position="152"/>
    </location>
</feature>